<evidence type="ECO:0000313" key="2">
    <source>
        <dbReference type="EMBL" id="CAI4030585.1"/>
    </source>
</evidence>
<evidence type="ECO:0000313" key="3">
    <source>
        <dbReference type="Proteomes" id="UP001179121"/>
    </source>
</evidence>
<dbReference type="SUPFAM" id="SSF53474">
    <property type="entry name" value="alpha/beta-Hydrolases"/>
    <property type="match status" value="1"/>
</dbReference>
<dbReference type="Pfam" id="PF00561">
    <property type="entry name" value="Abhydrolase_1"/>
    <property type="match status" value="1"/>
</dbReference>
<dbReference type="InterPro" id="IPR000073">
    <property type="entry name" value="AB_hydrolase_1"/>
</dbReference>
<dbReference type="PANTHER" id="PTHR43798">
    <property type="entry name" value="MONOACYLGLYCEROL LIPASE"/>
    <property type="match status" value="1"/>
</dbReference>
<evidence type="ECO:0000259" key="1">
    <source>
        <dbReference type="Pfam" id="PF00561"/>
    </source>
</evidence>
<dbReference type="EMBL" id="OX365700">
    <property type="protein sequence ID" value="CAI4030585.1"/>
    <property type="molecule type" value="Genomic_DNA"/>
</dbReference>
<dbReference type="InterPro" id="IPR050266">
    <property type="entry name" value="AB_hydrolase_sf"/>
</dbReference>
<dbReference type="AlphaFoldDB" id="A0AA86MWW8"/>
<dbReference type="KEGG" id="nti:DNFV4_01013"/>
<dbReference type="PANTHER" id="PTHR43798:SF33">
    <property type="entry name" value="HYDROLASE, PUTATIVE (AFU_ORTHOLOGUE AFUA_2G14860)-RELATED"/>
    <property type="match status" value="1"/>
</dbReference>
<organism evidence="2 3">
    <name type="scientific">Nitrospira tepida</name>
    <dbReference type="NCBI Taxonomy" id="2973512"/>
    <lineage>
        <taxon>Bacteria</taxon>
        <taxon>Pseudomonadati</taxon>
        <taxon>Nitrospirota</taxon>
        <taxon>Nitrospiria</taxon>
        <taxon>Nitrospirales</taxon>
        <taxon>Nitrospiraceae</taxon>
        <taxon>Nitrospira</taxon>
    </lineage>
</organism>
<protein>
    <submittedName>
        <fullName evidence="2">AB hydrolase-1 domain-containing protein</fullName>
    </submittedName>
</protein>
<dbReference type="GO" id="GO:0016020">
    <property type="term" value="C:membrane"/>
    <property type="evidence" value="ECO:0007669"/>
    <property type="project" value="TreeGrafter"/>
</dbReference>
<accession>A0AA86MWW8</accession>
<keyword evidence="2" id="KW-0378">Hydrolase</keyword>
<dbReference type="Gene3D" id="3.40.50.1820">
    <property type="entry name" value="alpha/beta hydrolase"/>
    <property type="match status" value="1"/>
</dbReference>
<dbReference type="RefSeq" id="WP_289267569.1">
    <property type="nucleotide sequence ID" value="NZ_OX365700.1"/>
</dbReference>
<feature type="domain" description="AB hydrolase-1" evidence="1">
    <location>
        <begin position="57"/>
        <end position="166"/>
    </location>
</feature>
<dbReference type="Proteomes" id="UP001179121">
    <property type="component" value="Chromosome"/>
</dbReference>
<dbReference type="GO" id="GO:0016787">
    <property type="term" value="F:hydrolase activity"/>
    <property type="evidence" value="ECO:0007669"/>
    <property type="project" value="UniProtKB-KW"/>
</dbReference>
<gene>
    <name evidence="2" type="ORF">DNFV4_01013</name>
</gene>
<reference evidence="2" key="1">
    <citation type="submission" date="2022-10" db="EMBL/GenBank/DDBJ databases">
        <authorList>
            <person name="Koch H."/>
        </authorList>
    </citation>
    <scope>NUCLEOTIDE SEQUENCE</scope>
    <source>
        <strain evidence="2">DNF</strain>
    </source>
</reference>
<proteinExistence type="predicted"/>
<keyword evidence="3" id="KW-1185">Reference proteome</keyword>
<name>A0AA86MWW8_9BACT</name>
<dbReference type="InterPro" id="IPR029058">
    <property type="entry name" value="AB_hydrolase_fold"/>
</dbReference>
<sequence>MRWLIRLAGLVLLLVMIGAGYQSVGTAIDQARYPPPGDLINVGGHQLHLYCLGEGSPTVILEAAGLGWSLYWNRVQPDLAKVTRVCSYDRAGLGWSESGPSPRTGQRIARELHTLLARAGIAGPYVLVGHSLGGFIIRLYRQTHPADVAGMVLVDAGHERQFEQEEFRKFVAPGKIAFPIVGAVTSLGVTRLLMAFDLLPPLFAQQEDKMASDIRPMLRAGWAQTRYFATMADEAAALEETCLQVRRADPLGDLPLTILTATGPTWWPDMPSDLDQVKFRRMWLQWQTDLTKLSTNSRHVFADQSSHFINFDQPELVVGAVREMVERLPQKPAGNT</sequence>